<dbReference type="InterPro" id="IPR056798">
    <property type="entry name" value="ADH_Fe_C"/>
</dbReference>
<dbReference type="Gene3D" id="3.40.50.1970">
    <property type="match status" value="1"/>
</dbReference>
<comment type="caution">
    <text evidence="6">The sequence shown here is derived from an EMBL/GenBank/DDBJ whole genome shotgun (WGS) entry which is preliminary data.</text>
</comment>
<gene>
    <name evidence="6" type="ORF">N864_21910</name>
</gene>
<dbReference type="PANTHER" id="PTHR11496:SF102">
    <property type="entry name" value="ALCOHOL DEHYDROGENASE 4"/>
    <property type="match status" value="1"/>
</dbReference>
<dbReference type="InterPro" id="IPR001670">
    <property type="entry name" value="ADH_Fe/GldA"/>
</dbReference>
<name>W9GNG4_9MICO</name>
<dbReference type="SUPFAM" id="SSF56796">
    <property type="entry name" value="Dehydroquinate synthase-like"/>
    <property type="match status" value="1"/>
</dbReference>
<sequence>MDATDATHRFRHRFLPQTVAFVTGESATAMPVELDRLDVARPMVISTPSAHLMARRIFDGTEVALWWDDVVQHVPADLVDSATEAARHAGVDGLVTIGGGSATGLGKALAKELDLRLVALPTTYSGSESTNIFGITRDRTKVTAVDDRALPAVVLYDADLAATMPHDLAVASGINALAHSVEAFWAPGADPINDALAQESISLLVAGLHATATDAPDRLGHERCLLGAYLSGVVLASAGSGLHHTICHVLGGAFRMPHALTHAAVLPHVVAFNAPPGSPIAGRLAAAFGGNDPTEVLAGIAAPLGGSVALGEHGLTEDDVEHAVEMLSGSSLEDNPRPVSREDLVRIIDGARTGAKPQPSRSGNL</sequence>
<keyword evidence="3" id="KW-0520">NAD</keyword>
<evidence type="ECO:0000256" key="3">
    <source>
        <dbReference type="ARBA" id="ARBA00023027"/>
    </source>
</evidence>
<dbReference type="CDD" id="cd08177">
    <property type="entry name" value="MAR"/>
    <property type="match status" value="1"/>
</dbReference>
<dbReference type="AlphaFoldDB" id="W9GNG4"/>
<evidence type="ECO:0000256" key="2">
    <source>
        <dbReference type="ARBA" id="ARBA00023002"/>
    </source>
</evidence>
<dbReference type="GO" id="GO:0018506">
    <property type="term" value="F:maleylacetate reductase activity"/>
    <property type="evidence" value="ECO:0007669"/>
    <property type="project" value="InterPro"/>
</dbReference>
<evidence type="ECO:0000313" key="7">
    <source>
        <dbReference type="Proteomes" id="UP000019494"/>
    </source>
</evidence>
<dbReference type="Pfam" id="PF25137">
    <property type="entry name" value="ADH_Fe_C"/>
    <property type="match status" value="1"/>
</dbReference>
<evidence type="ECO:0000259" key="5">
    <source>
        <dbReference type="Pfam" id="PF25137"/>
    </source>
</evidence>
<dbReference type="Pfam" id="PF00465">
    <property type="entry name" value="Fe-ADH"/>
    <property type="match status" value="1"/>
</dbReference>
<dbReference type="Proteomes" id="UP000019494">
    <property type="component" value="Unassembled WGS sequence"/>
</dbReference>
<proteinExistence type="inferred from homology"/>
<keyword evidence="7" id="KW-1185">Reference proteome</keyword>
<evidence type="ECO:0000256" key="1">
    <source>
        <dbReference type="ARBA" id="ARBA00007358"/>
    </source>
</evidence>
<dbReference type="InterPro" id="IPR034786">
    <property type="entry name" value="MAR"/>
</dbReference>
<feature type="domain" description="Fe-containing alcohol dehydrogenase-like C-terminal" evidence="5">
    <location>
        <begin position="170"/>
        <end position="349"/>
    </location>
</feature>
<reference evidence="7" key="1">
    <citation type="submission" date="2013-08" db="EMBL/GenBank/DDBJ databases">
        <title>Intrasporangium oryzae NRRL B-24470.</title>
        <authorList>
            <person name="Liu H."/>
            <person name="Wang G."/>
        </authorList>
    </citation>
    <scope>NUCLEOTIDE SEQUENCE [LARGE SCALE GENOMIC DNA]</scope>
    <source>
        <strain evidence="7">Q5-1</strain>
    </source>
</reference>
<evidence type="ECO:0000313" key="6">
    <source>
        <dbReference type="EMBL" id="EWT06368.1"/>
    </source>
</evidence>
<dbReference type="GO" id="GO:0004022">
    <property type="term" value="F:alcohol dehydrogenase (NAD+) activity"/>
    <property type="evidence" value="ECO:0007669"/>
    <property type="project" value="TreeGrafter"/>
</dbReference>
<comment type="similarity">
    <text evidence="1">Belongs to the iron-containing alcohol dehydrogenase family.</text>
</comment>
<dbReference type="PANTHER" id="PTHR11496">
    <property type="entry name" value="ALCOHOL DEHYDROGENASE"/>
    <property type="match status" value="1"/>
</dbReference>
<dbReference type="GO" id="GO:0046872">
    <property type="term" value="F:metal ion binding"/>
    <property type="evidence" value="ECO:0007669"/>
    <property type="project" value="InterPro"/>
</dbReference>
<keyword evidence="2" id="KW-0560">Oxidoreductase</keyword>
<dbReference type="RefSeq" id="WP_034715636.1">
    <property type="nucleotide sequence ID" value="NZ_AWQS01000051.1"/>
</dbReference>
<dbReference type="OrthoDB" id="9815791at2"/>
<organism evidence="6 7">
    <name type="scientific">Intrasporangium chromatireducens Q5-1</name>
    <dbReference type="NCBI Taxonomy" id="584657"/>
    <lineage>
        <taxon>Bacteria</taxon>
        <taxon>Bacillati</taxon>
        <taxon>Actinomycetota</taxon>
        <taxon>Actinomycetes</taxon>
        <taxon>Micrococcales</taxon>
        <taxon>Intrasporangiaceae</taxon>
        <taxon>Intrasporangium</taxon>
    </lineage>
</organism>
<feature type="domain" description="Alcohol dehydrogenase iron-type/glycerol dehydrogenase GldA" evidence="4">
    <location>
        <begin position="26"/>
        <end position="157"/>
    </location>
</feature>
<dbReference type="InterPro" id="IPR039697">
    <property type="entry name" value="Alcohol_dehydrogenase_Fe"/>
</dbReference>
<accession>W9GNG4</accession>
<dbReference type="EMBL" id="AWQS01000051">
    <property type="protein sequence ID" value="EWT06368.1"/>
    <property type="molecule type" value="Genomic_DNA"/>
</dbReference>
<dbReference type="Gene3D" id="1.20.1090.10">
    <property type="entry name" value="Dehydroquinate synthase-like - alpha domain"/>
    <property type="match status" value="1"/>
</dbReference>
<evidence type="ECO:0000259" key="4">
    <source>
        <dbReference type="Pfam" id="PF00465"/>
    </source>
</evidence>
<protein>
    <submittedName>
        <fullName evidence="6">Maleylacetate reductase</fullName>
    </submittedName>
</protein>